<comment type="caution">
    <text evidence="6">The sequence shown here is derived from an EMBL/GenBank/DDBJ whole genome shotgun (WGS) entry which is preliminary data.</text>
</comment>
<comment type="similarity">
    <text evidence="1">Belongs to the ABC transporter superfamily.</text>
</comment>
<dbReference type="SMART" id="SM00382">
    <property type="entry name" value="AAA"/>
    <property type="match status" value="1"/>
</dbReference>
<dbReference type="InterPro" id="IPR003593">
    <property type="entry name" value="AAA+_ATPase"/>
</dbReference>
<keyword evidence="2" id="KW-0813">Transport</keyword>
<keyword evidence="7" id="KW-1185">Reference proteome</keyword>
<dbReference type="PROSITE" id="PS50893">
    <property type="entry name" value="ABC_TRANSPORTER_2"/>
    <property type="match status" value="1"/>
</dbReference>
<dbReference type="EMBL" id="WOSY01000006">
    <property type="protein sequence ID" value="NHN88505.1"/>
    <property type="molecule type" value="Genomic_DNA"/>
</dbReference>
<dbReference type="Pfam" id="PF09821">
    <property type="entry name" value="AAA_assoc_C"/>
    <property type="match status" value="1"/>
</dbReference>
<dbReference type="InterPro" id="IPR003439">
    <property type="entry name" value="ABC_transporter-like_ATP-bd"/>
</dbReference>
<dbReference type="InterPro" id="IPR050166">
    <property type="entry name" value="ABC_transporter_ATP-bind"/>
</dbReference>
<dbReference type="Pfam" id="PF00005">
    <property type="entry name" value="ABC_tran"/>
    <property type="match status" value="1"/>
</dbReference>
<gene>
    <name evidence="6" type="ORF">GOB81_07665</name>
</gene>
<evidence type="ECO:0000256" key="1">
    <source>
        <dbReference type="ARBA" id="ARBA00005417"/>
    </source>
</evidence>
<dbReference type="InterPro" id="IPR027417">
    <property type="entry name" value="P-loop_NTPase"/>
</dbReference>
<dbReference type="CDD" id="cd03293">
    <property type="entry name" value="ABC_NrtD_SsuB_transporters"/>
    <property type="match status" value="1"/>
</dbReference>
<dbReference type="PANTHER" id="PTHR42788:SF13">
    <property type="entry name" value="ALIPHATIC SULFONATES IMPORT ATP-BINDING PROTEIN SSUB"/>
    <property type="match status" value="1"/>
</dbReference>
<keyword evidence="4 6" id="KW-0067">ATP-binding</keyword>
<sequence>MVSLQTGFSNEAGDPLLAPDRRKTLLSLNDVSQSYHRDSSNDVQVLDTVSLNIKEGEVVGLLGRSGSGKSMLLRIMAGLLIPTSGTVIWRDTPLKGPISGLAMVFQSPSLFPWLSVQDNVELVLEAESIPRQDRETRARETLDLIGLGGYENAWPHELSGGLAQRVGLARALAVHPDLLLMDEPFSSLDVLAAENLRTDLVELWCERKLPVKSILMVTHSIEEAVLMCDRILVFTANPGHVEHEVKVALEHPRLRDDPVFQETVDHIYTLMTRRVPVVSEADLPETMTASPLPQPVHAPIAPVTVGSMIGLVEALAAPPIDGRADLPLLAARAQLELDALFPLVEALQTLGLAELEDGDILLTEEASRFAESDFDERKTILRHALLNEIPLVKSICVALDERPSHATGVDRFREELCESMSPVYAQQTLQTIVSWARYAELFDFNEEADQFYLNKENGS</sequence>
<evidence type="ECO:0000259" key="5">
    <source>
        <dbReference type="PROSITE" id="PS50893"/>
    </source>
</evidence>
<dbReference type="InterPro" id="IPR018632">
    <property type="entry name" value="AAA-associated_dom_C"/>
</dbReference>
<dbReference type="Proteomes" id="UP000631653">
    <property type="component" value="Unassembled WGS sequence"/>
</dbReference>
<evidence type="ECO:0000313" key="6">
    <source>
        <dbReference type="EMBL" id="NHN88505.1"/>
    </source>
</evidence>
<reference evidence="6 7" key="1">
    <citation type="journal article" date="2020" name="Int. J. Syst. Evol. Microbiol.">
        <title>Novel acetic acid bacteria from cider fermentations: Acetobacter conturbans sp. nov. and Acetobacter fallax sp. nov.</title>
        <authorList>
            <person name="Sombolestani A.S."/>
            <person name="Cleenwerck I."/>
            <person name="Cnockaert M."/>
            <person name="Borremans W."/>
            <person name="Wieme A.D."/>
            <person name="De Vuyst L."/>
            <person name="Vandamme P."/>
        </authorList>
    </citation>
    <scope>NUCLEOTIDE SEQUENCE [LARGE SCALE GENOMIC DNA]</scope>
    <source>
        <strain evidence="6 7">LMG 1627</strain>
    </source>
</reference>
<proteinExistence type="inferred from homology"/>
<dbReference type="SUPFAM" id="SSF52540">
    <property type="entry name" value="P-loop containing nucleoside triphosphate hydrolases"/>
    <property type="match status" value="1"/>
</dbReference>
<evidence type="ECO:0000313" key="7">
    <source>
        <dbReference type="Proteomes" id="UP000631653"/>
    </source>
</evidence>
<name>A0ABX0K2P3_9PROT</name>
<keyword evidence="3" id="KW-0547">Nucleotide-binding</keyword>
<organism evidence="6 7">
    <name type="scientific">Acetobacter conturbans</name>
    <dbReference type="NCBI Taxonomy" id="1737472"/>
    <lineage>
        <taxon>Bacteria</taxon>
        <taxon>Pseudomonadati</taxon>
        <taxon>Pseudomonadota</taxon>
        <taxon>Alphaproteobacteria</taxon>
        <taxon>Acetobacterales</taxon>
        <taxon>Acetobacteraceae</taxon>
        <taxon>Acetobacter</taxon>
    </lineage>
</organism>
<dbReference type="PANTHER" id="PTHR42788">
    <property type="entry name" value="TAURINE IMPORT ATP-BINDING PROTEIN-RELATED"/>
    <property type="match status" value="1"/>
</dbReference>
<evidence type="ECO:0000256" key="4">
    <source>
        <dbReference type="ARBA" id="ARBA00022840"/>
    </source>
</evidence>
<accession>A0ABX0K2P3</accession>
<protein>
    <submittedName>
        <fullName evidence="6">ATP-binding cassette domain-containing protein</fullName>
    </submittedName>
</protein>
<evidence type="ECO:0000256" key="3">
    <source>
        <dbReference type="ARBA" id="ARBA00022741"/>
    </source>
</evidence>
<feature type="domain" description="ABC transporter" evidence="5">
    <location>
        <begin position="26"/>
        <end position="261"/>
    </location>
</feature>
<dbReference type="Gene3D" id="3.40.50.300">
    <property type="entry name" value="P-loop containing nucleotide triphosphate hydrolases"/>
    <property type="match status" value="1"/>
</dbReference>
<evidence type="ECO:0000256" key="2">
    <source>
        <dbReference type="ARBA" id="ARBA00022448"/>
    </source>
</evidence>
<dbReference type="GO" id="GO:0005524">
    <property type="term" value="F:ATP binding"/>
    <property type="evidence" value="ECO:0007669"/>
    <property type="project" value="UniProtKB-KW"/>
</dbReference>